<evidence type="ECO:0000313" key="3">
    <source>
        <dbReference type="Proteomes" id="UP000321485"/>
    </source>
</evidence>
<dbReference type="Proteomes" id="UP000321485">
    <property type="component" value="Unassembled WGS sequence"/>
</dbReference>
<evidence type="ECO:0000256" key="1">
    <source>
        <dbReference type="SAM" id="MobiDB-lite"/>
    </source>
</evidence>
<proteinExistence type="predicted"/>
<dbReference type="AlphaFoldDB" id="A0A561XYJ4"/>
<reference evidence="2 3" key="1">
    <citation type="journal article" date="2015" name="Stand. Genomic Sci.">
        <title>Genomic Encyclopedia of Bacterial and Archaeal Type Strains, Phase III: the genomes of soil and plant-associated and newly described type strains.</title>
        <authorList>
            <person name="Whitman W.B."/>
            <person name="Woyke T."/>
            <person name="Klenk H.P."/>
            <person name="Zhou Y."/>
            <person name="Lilburn T.G."/>
            <person name="Beck B.J."/>
            <person name="De Vos P."/>
            <person name="Vandamme P."/>
            <person name="Eisen J.A."/>
            <person name="Garrity G."/>
            <person name="Hugenholtz P."/>
            <person name="Kyrpides N.C."/>
        </authorList>
    </citation>
    <scope>NUCLEOTIDE SEQUENCE [LARGE SCALE GENOMIC DNA]</scope>
    <source>
        <strain evidence="2 3">DSM 64</strain>
    </source>
</reference>
<organism evidence="2 3">
    <name type="scientific">Acidovorax delafieldii</name>
    <name type="common">Pseudomonas delafieldii</name>
    <dbReference type="NCBI Taxonomy" id="47920"/>
    <lineage>
        <taxon>Bacteria</taxon>
        <taxon>Pseudomonadati</taxon>
        <taxon>Pseudomonadota</taxon>
        <taxon>Betaproteobacteria</taxon>
        <taxon>Burkholderiales</taxon>
        <taxon>Comamonadaceae</taxon>
        <taxon>Acidovorax</taxon>
    </lineage>
</organism>
<dbReference type="EMBL" id="VJWE01000001">
    <property type="protein sequence ID" value="TWG41179.1"/>
    <property type="molecule type" value="Genomic_DNA"/>
</dbReference>
<accession>A0A561XYJ4</accession>
<sequence length="215" mass="22578">MHILLIEGDLDLGRAVDAPATVACVLLNLTLPDGSGFDLLARWPSISNCLAPRSMPRIRISTLPSAEGVTCTPGNWRNTSAPENAPICSMSLRPTTTSDPTTKKRSSRDRRAVTVTSSSCGVALPAPSGEPCDHAAPPAAEAKHVAHTAKRRLLCIAGFIDALSVPNCPRARLKRSQRLHTFCTPVSRTCTIPAAGGSVASARGDYSLGNSSGLR</sequence>
<feature type="region of interest" description="Disordered" evidence="1">
    <location>
        <begin position="83"/>
        <end position="111"/>
    </location>
</feature>
<evidence type="ECO:0000313" key="2">
    <source>
        <dbReference type="EMBL" id="TWG41179.1"/>
    </source>
</evidence>
<protein>
    <submittedName>
        <fullName evidence="2">Uncharacterized protein</fullName>
    </submittedName>
</protein>
<comment type="caution">
    <text evidence="2">The sequence shown here is derived from an EMBL/GenBank/DDBJ whole genome shotgun (WGS) entry which is preliminary data.</text>
</comment>
<name>A0A561XYJ4_ACIDE</name>
<gene>
    <name evidence="2" type="ORF">ATF69_0163</name>
</gene>